<dbReference type="Proteomes" id="UP000199136">
    <property type="component" value="Unassembled WGS sequence"/>
</dbReference>
<feature type="region of interest" description="Disordered" evidence="1">
    <location>
        <begin position="1"/>
        <end position="23"/>
    </location>
</feature>
<dbReference type="AlphaFoldDB" id="A0A1I5UNE0"/>
<gene>
    <name evidence="2" type="ORF">SAMN04488506_0091</name>
</gene>
<dbReference type="EMBL" id="FOXW01000001">
    <property type="protein sequence ID" value="SFP96719.1"/>
    <property type="molecule type" value="Genomic_DNA"/>
</dbReference>
<keyword evidence="3" id="KW-1185">Reference proteome</keyword>
<reference evidence="2 3" key="1">
    <citation type="submission" date="2016-10" db="EMBL/GenBank/DDBJ databases">
        <authorList>
            <person name="de Groot N.N."/>
        </authorList>
    </citation>
    <scope>NUCLEOTIDE SEQUENCE [LARGE SCALE GENOMIC DNA]</scope>
    <source>
        <strain evidence="2 3">DSM 20581</strain>
    </source>
</reference>
<dbReference type="STRING" id="82801.SAMN04488506_0091"/>
<organism evidence="2 3">
    <name type="scientific">Desemzia incerta</name>
    <dbReference type="NCBI Taxonomy" id="82801"/>
    <lineage>
        <taxon>Bacteria</taxon>
        <taxon>Bacillati</taxon>
        <taxon>Bacillota</taxon>
        <taxon>Bacilli</taxon>
        <taxon>Lactobacillales</taxon>
        <taxon>Carnobacteriaceae</taxon>
        <taxon>Desemzia</taxon>
    </lineage>
</organism>
<proteinExistence type="predicted"/>
<dbReference type="OrthoDB" id="280334at2"/>
<sequence>MDIPTNFTIGSTESIRGSKQKTNAELSSEDFLKIMAASISNPPISSGEGGGSNDGGSGDYISQIVQFNMVDQLTALTETVTTNMLMMQQQQGLDMLGKEVKVLDETTFVTGTVEKVRYTEGYATLQINGKEYALNDVVEVGVKANEPKN</sequence>
<protein>
    <submittedName>
        <fullName evidence="2">Flagellar basal-body rod modification protein FlgD</fullName>
    </submittedName>
</protein>
<dbReference type="RefSeq" id="WP_092479085.1">
    <property type="nucleotide sequence ID" value="NZ_FOXW01000001.1"/>
</dbReference>
<evidence type="ECO:0000313" key="3">
    <source>
        <dbReference type="Proteomes" id="UP000199136"/>
    </source>
</evidence>
<evidence type="ECO:0000256" key="1">
    <source>
        <dbReference type="SAM" id="MobiDB-lite"/>
    </source>
</evidence>
<keyword evidence="2" id="KW-0969">Cilium</keyword>
<name>A0A1I5UNE0_9LACT</name>
<evidence type="ECO:0000313" key="2">
    <source>
        <dbReference type="EMBL" id="SFP96719.1"/>
    </source>
</evidence>
<accession>A0A1I5UNE0</accession>
<keyword evidence="2" id="KW-0966">Cell projection</keyword>
<keyword evidence="2" id="KW-0282">Flagellum</keyword>